<proteinExistence type="predicted"/>
<reference evidence="1 2" key="1">
    <citation type="journal article" date="2022" name="Hortic Res">
        <title>A haplotype resolved chromosomal level avocado genome allows analysis of novel avocado genes.</title>
        <authorList>
            <person name="Nath O."/>
            <person name="Fletcher S.J."/>
            <person name="Hayward A."/>
            <person name="Shaw L.M."/>
            <person name="Masouleh A.K."/>
            <person name="Furtado A."/>
            <person name="Henry R.J."/>
            <person name="Mitter N."/>
        </authorList>
    </citation>
    <scope>NUCLEOTIDE SEQUENCE [LARGE SCALE GENOMIC DNA]</scope>
    <source>
        <strain evidence="2">cv. Hass</strain>
    </source>
</reference>
<name>A0ACC2KV55_PERAE</name>
<keyword evidence="2" id="KW-1185">Reference proteome</keyword>
<organism evidence="1 2">
    <name type="scientific">Persea americana</name>
    <name type="common">Avocado</name>
    <dbReference type="NCBI Taxonomy" id="3435"/>
    <lineage>
        <taxon>Eukaryota</taxon>
        <taxon>Viridiplantae</taxon>
        <taxon>Streptophyta</taxon>
        <taxon>Embryophyta</taxon>
        <taxon>Tracheophyta</taxon>
        <taxon>Spermatophyta</taxon>
        <taxon>Magnoliopsida</taxon>
        <taxon>Magnoliidae</taxon>
        <taxon>Laurales</taxon>
        <taxon>Lauraceae</taxon>
        <taxon>Persea</taxon>
    </lineage>
</organism>
<evidence type="ECO:0000313" key="1">
    <source>
        <dbReference type="EMBL" id="KAJ8625069.1"/>
    </source>
</evidence>
<gene>
    <name evidence="1" type="ORF">MRB53_033599</name>
</gene>
<comment type="caution">
    <text evidence="1">The sequence shown here is derived from an EMBL/GenBank/DDBJ whole genome shotgun (WGS) entry which is preliminary data.</text>
</comment>
<dbReference type="Proteomes" id="UP001234297">
    <property type="component" value="Chromosome 11"/>
</dbReference>
<accession>A0ACC2KV55</accession>
<sequence>METEISGSSQREAQKELKLKKETLQSLLEQCQRALESIRSADGGDDSYDGDNGDDSASVSSSQGGDSETAELCDLLKSRVESPNFLEKLESVHMSVPNNMNEEGSSWDMVSETDLWEGYIDGDNESDQDGYVLVGQEDIVDGIACFMAAYLLSLKQSKELTPNQLQEALSKTFSQKKRRGKLRKAWDGSKIIYNVASWSATAIGIYQNPALFKAASVAFWTSCHVVSKLL</sequence>
<dbReference type="EMBL" id="CM056819">
    <property type="protein sequence ID" value="KAJ8625069.1"/>
    <property type="molecule type" value="Genomic_DNA"/>
</dbReference>
<evidence type="ECO:0000313" key="2">
    <source>
        <dbReference type="Proteomes" id="UP001234297"/>
    </source>
</evidence>
<protein>
    <submittedName>
        <fullName evidence="1">Uncharacterized protein</fullName>
    </submittedName>
</protein>